<evidence type="ECO:0000313" key="2">
    <source>
        <dbReference type="Proteomes" id="UP000509301"/>
    </source>
</evidence>
<sequence>MTVTVPLYDIFGDNFVITLASLTSNARRTLDSVEFDERELRDALLTASEVAKAREGAGKFDFPRSGNDKRSFSASLKCFNIPEGTPVSTALEKVANSLSPQPSCEEVSSLSMLKPEFYEYARTPGFYGGRKTGIEVSPTYVMLSVAGWVLSRLGRAPVANREYVGVYAFPIDIDRKFSTIPSLLKSLGNGMIPGTEPATALSIWLASKMLESKAIVDQVMLYFMSEPGGQSPARVTSGQIVSVERLVKHKKFSDVHKTAEIIARRALSPDPWECDKGGFSVRFSNLLFEVLTGSRREVELTYFANREYMSWRNSDDDKKKECLDYYKSASSIANKVAEV</sequence>
<dbReference type="InterPro" id="IPR022297">
    <property type="entry name" value="CRISPR-assoc_prot_CsaX"/>
</dbReference>
<gene>
    <name evidence="1" type="primary">csaX</name>
    <name evidence="1" type="ORF">GWK48_10305</name>
</gene>
<dbReference type="EMBL" id="CP049074">
    <property type="protein sequence ID" value="QKR00725.1"/>
    <property type="molecule type" value="Genomic_DNA"/>
</dbReference>
<name>A0A6N0NX02_9CREN</name>
<dbReference type="OrthoDB" id="40423at2157"/>
<reference evidence="1 2" key="1">
    <citation type="submission" date="2020-02" db="EMBL/GenBank/DDBJ databases">
        <title>Comparative genome analysis reveals the metabolism and evolution of the thermophilic archaeal genus Metallosphaera.</title>
        <authorList>
            <person name="Jiang C."/>
        </authorList>
    </citation>
    <scope>NUCLEOTIDE SEQUENCE [LARGE SCALE GENOMIC DNA]</scope>
    <source>
        <strain evidence="1 2">Ric-A</strain>
    </source>
</reference>
<accession>A0A6N0NX02</accession>
<keyword evidence="2" id="KW-1185">Reference proteome</keyword>
<organism evidence="1 2">
    <name type="scientific">Metallosphaera tengchongensis</name>
    <dbReference type="NCBI Taxonomy" id="1532350"/>
    <lineage>
        <taxon>Archaea</taxon>
        <taxon>Thermoproteota</taxon>
        <taxon>Thermoprotei</taxon>
        <taxon>Sulfolobales</taxon>
        <taxon>Sulfolobaceae</taxon>
        <taxon>Metallosphaera</taxon>
    </lineage>
</organism>
<protein>
    <submittedName>
        <fullName evidence="1">Type I-A CRISPR-associated protein CsaX</fullName>
    </submittedName>
</protein>
<dbReference type="NCBIfam" id="TIGR03876">
    <property type="entry name" value="cas_csaX"/>
    <property type="match status" value="1"/>
</dbReference>
<dbReference type="AlphaFoldDB" id="A0A6N0NX02"/>
<dbReference type="Proteomes" id="UP000509301">
    <property type="component" value="Chromosome"/>
</dbReference>
<dbReference type="KEGG" id="mten:GWK48_10305"/>
<evidence type="ECO:0000313" key="1">
    <source>
        <dbReference type="EMBL" id="QKR00725.1"/>
    </source>
</evidence>
<proteinExistence type="predicted"/>